<sequence length="118" mass="12744">MCFYLSELVDADAKPSWSSRLHGMLGSCTFGFLPPSIALGTTRAEISNGLYDAVVVLHESWDSVHAGRVLVDYLNAPSMVFTPTPGFPRSKERLPSIVRALVLCSLDPGDYGLGAWVA</sequence>
<proteinExistence type="predicted"/>
<name>A0A7J3ZK27_9CREN</name>
<protein>
    <submittedName>
        <fullName evidence="1">Uncharacterized protein</fullName>
    </submittedName>
</protein>
<reference evidence="1" key="1">
    <citation type="journal article" date="2020" name="mSystems">
        <title>Genome- and Community-Level Interaction Insights into Carbon Utilization and Element Cycling Functions of Hydrothermarchaeota in Hydrothermal Sediment.</title>
        <authorList>
            <person name="Zhou Z."/>
            <person name="Liu Y."/>
            <person name="Xu W."/>
            <person name="Pan J."/>
            <person name="Luo Z.H."/>
            <person name="Li M."/>
        </authorList>
    </citation>
    <scope>NUCLEOTIDE SEQUENCE [LARGE SCALE GENOMIC DNA]</scope>
    <source>
        <strain evidence="1">SpSt-1116</strain>
    </source>
</reference>
<evidence type="ECO:0000313" key="1">
    <source>
        <dbReference type="EMBL" id="HHQ80465.1"/>
    </source>
</evidence>
<accession>A0A7J3ZK27</accession>
<dbReference type="EMBL" id="DRZC01000043">
    <property type="protein sequence ID" value="HHQ80465.1"/>
    <property type="molecule type" value="Genomic_DNA"/>
</dbReference>
<gene>
    <name evidence="1" type="ORF">ENM78_03280</name>
</gene>
<comment type="caution">
    <text evidence="1">The sequence shown here is derived from an EMBL/GenBank/DDBJ whole genome shotgun (WGS) entry which is preliminary data.</text>
</comment>
<organism evidence="1">
    <name type="scientific">Fervidicoccus fontis</name>
    <dbReference type="NCBI Taxonomy" id="683846"/>
    <lineage>
        <taxon>Archaea</taxon>
        <taxon>Thermoproteota</taxon>
        <taxon>Thermoprotei</taxon>
        <taxon>Fervidicoccales</taxon>
        <taxon>Fervidicoccaceae</taxon>
        <taxon>Fervidicoccus</taxon>
    </lineage>
</organism>
<dbReference type="AlphaFoldDB" id="A0A7J3ZK27"/>